<dbReference type="Gene3D" id="1.10.510.10">
    <property type="entry name" value="Transferase(Phosphotransferase) domain 1"/>
    <property type="match status" value="1"/>
</dbReference>
<name>A0A067Q103_9AGAM</name>
<reference evidence="5" key="1">
    <citation type="journal article" date="2014" name="Proc. Natl. Acad. Sci. U.S.A.">
        <title>Extensive sampling of basidiomycete genomes demonstrates inadequacy of the white-rot/brown-rot paradigm for wood decay fungi.</title>
        <authorList>
            <person name="Riley R."/>
            <person name="Salamov A.A."/>
            <person name="Brown D.W."/>
            <person name="Nagy L.G."/>
            <person name="Floudas D."/>
            <person name="Held B.W."/>
            <person name="Levasseur A."/>
            <person name="Lombard V."/>
            <person name="Morin E."/>
            <person name="Otillar R."/>
            <person name="Lindquist E.A."/>
            <person name="Sun H."/>
            <person name="LaButti K.M."/>
            <person name="Schmutz J."/>
            <person name="Jabbour D."/>
            <person name="Luo H."/>
            <person name="Baker S.E."/>
            <person name="Pisabarro A.G."/>
            <person name="Walton J.D."/>
            <person name="Blanchette R.A."/>
            <person name="Henrissat B."/>
            <person name="Martin F."/>
            <person name="Cullen D."/>
            <person name="Hibbett D.S."/>
            <person name="Grigoriev I.V."/>
        </authorList>
    </citation>
    <scope>NUCLEOTIDE SEQUENCE [LARGE SCALE GENOMIC DNA]</scope>
    <source>
        <strain evidence="5">MUCL 33604</strain>
    </source>
</reference>
<dbReference type="SUPFAM" id="SSF56112">
    <property type="entry name" value="Protein kinase-like (PK-like)"/>
    <property type="match status" value="1"/>
</dbReference>
<evidence type="ECO:0000313" key="4">
    <source>
        <dbReference type="EMBL" id="KDQ56276.1"/>
    </source>
</evidence>
<dbReference type="Proteomes" id="UP000027265">
    <property type="component" value="Unassembled WGS sequence"/>
</dbReference>
<proteinExistence type="predicted"/>
<dbReference type="InterPro" id="IPR051681">
    <property type="entry name" value="Ser/Thr_Kinases-Pseudokinases"/>
</dbReference>
<dbReference type="InterPro" id="IPR000719">
    <property type="entry name" value="Prot_kinase_dom"/>
</dbReference>
<gene>
    <name evidence="4" type="ORF">JAAARDRAFT_307273</name>
</gene>
<dbReference type="EMBL" id="KL197722">
    <property type="protein sequence ID" value="KDQ56276.1"/>
    <property type="molecule type" value="Genomic_DNA"/>
</dbReference>
<dbReference type="GO" id="GO:0005524">
    <property type="term" value="F:ATP binding"/>
    <property type="evidence" value="ECO:0007669"/>
    <property type="project" value="UniProtKB-KW"/>
</dbReference>
<accession>A0A067Q103</accession>
<dbReference type="InterPro" id="IPR011009">
    <property type="entry name" value="Kinase-like_dom_sf"/>
</dbReference>
<dbReference type="PROSITE" id="PS00109">
    <property type="entry name" value="PROTEIN_KINASE_TYR"/>
    <property type="match status" value="1"/>
</dbReference>
<protein>
    <recommendedName>
        <fullName evidence="3">Protein kinase domain-containing protein</fullName>
    </recommendedName>
</protein>
<dbReference type="AlphaFoldDB" id="A0A067Q103"/>
<dbReference type="GO" id="GO:0004674">
    <property type="term" value="F:protein serine/threonine kinase activity"/>
    <property type="evidence" value="ECO:0007669"/>
    <property type="project" value="TreeGrafter"/>
</dbReference>
<evidence type="ECO:0000256" key="2">
    <source>
        <dbReference type="ARBA" id="ARBA00022840"/>
    </source>
</evidence>
<dbReference type="InterPro" id="IPR008266">
    <property type="entry name" value="Tyr_kinase_AS"/>
</dbReference>
<sequence length="421" mass="47690">MKPLKEPGGREVLTLADEEIISRYNANSQMDHIPTDTIRAIIILWLKIILGSLDAQECILELRDDEARVFLTAFQEFLDWMRDETKALSLLPEASLQDIRDLRRRAMRLLVNLTKSSKDFPPSLFFTVQGKLPRDISIPGNNANLYIVSHKVGDQVTTLVAKQLRTFLNCQADAAKVREEFYREAITWRQVDHPRLLPFLGIWQYPSYPEDIPFLVAPYMEKGSSKGYVANKDVTREIVNRLLVDTLEGLVYLHSLGIVHCDIAGKNVLVDDSSGEIRALLCDFGISGVYSNPHSTMYNPPSELAGGTLRWMAPETQDAKLHARQQPSFKSDSYSFGSLALELYSGMIPFEVEFPSVRDEARISLEVVKGLRPAHPGAGMYGREMPPWLWSLIGECWKDDPAERPDATTLLERLRKETLLK</sequence>
<keyword evidence="2" id="KW-0067">ATP-binding</keyword>
<evidence type="ECO:0000313" key="5">
    <source>
        <dbReference type="Proteomes" id="UP000027265"/>
    </source>
</evidence>
<dbReference type="PANTHER" id="PTHR44329:SF298">
    <property type="entry name" value="MIXED LINEAGE KINASE DOMAIN-LIKE PROTEIN"/>
    <property type="match status" value="1"/>
</dbReference>
<dbReference type="STRING" id="933084.A0A067Q103"/>
<keyword evidence="1" id="KW-0547">Nucleotide-binding</keyword>
<keyword evidence="5" id="KW-1185">Reference proteome</keyword>
<dbReference type="PANTHER" id="PTHR44329">
    <property type="entry name" value="SERINE/THREONINE-PROTEIN KINASE TNNI3K-RELATED"/>
    <property type="match status" value="1"/>
</dbReference>
<dbReference type="Pfam" id="PF00069">
    <property type="entry name" value="Pkinase"/>
    <property type="match status" value="1"/>
</dbReference>
<feature type="domain" description="Protein kinase" evidence="3">
    <location>
        <begin position="131"/>
        <end position="420"/>
    </location>
</feature>
<dbReference type="HOGENOM" id="CLU_000288_7_18_1"/>
<dbReference type="InParanoid" id="A0A067Q103"/>
<organism evidence="4 5">
    <name type="scientific">Jaapia argillacea MUCL 33604</name>
    <dbReference type="NCBI Taxonomy" id="933084"/>
    <lineage>
        <taxon>Eukaryota</taxon>
        <taxon>Fungi</taxon>
        <taxon>Dikarya</taxon>
        <taxon>Basidiomycota</taxon>
        <taxon>Agaricomycotina</taxon>
        <taxon>Agaricomycetes</taxon>
        <taxon>Agaricomycetidae</taxon>
        <taxon>Jaapiales</taxon>
        <taxon>Jaapiaceae</taxon>
        <taxon>Jaapia</taxon>
    </lineage>
</organism>
<dbReference type="PROSITE" id="PS50011">
    <property type="entry name" value="PROTEIN_KINASE_DOM"/>
    <property type="match status" value="1"/>
</dbReference>
<evidence type="ECO:0000259" key="3">
    <source>
        <dbReference type="PROSITE" id="PS50011"/>
    </source>
</evidence>
<evidence type="ECO:0000256" key="1">
    <source>
        <dbReference type="ARBA" id="ARBA00022741"/>
    </source>
</evidence>
<dbReference type="OrthoDB" id="4062651at2759"/>